<gene>
    <name evidence="6" type="ORF">ACFPYJ_03750</name>
</gene>
<accession>A0ABW0VSJ0</accession>
<dbReference type="InterPro" id="IPR032808">
    <property type="entry name" value="DoxX"/>
</dbReference>
<feature type="transmembrane region" description="Helical" evidence="5">
    <location>
        <begin position="72"/>
        <end position="89"/>
    </location>
</feature>
<evidence type="ECO:0000256" key="3">
    <source>
        <dbReference type="ARBA" id="ARBA00022989"/>
    </source>
</evidence>
<feature type="transmembrane region" description="Helical" evidence="5">
    <location>
        <begin position="95"/>
        <end position="115"/>
    </location>
</feature>
<dbReference type="Proteomes" id="UP001596047">
    <property type="component" value="Unassembled WGS sequence"/>
</dbReference>
<evidence type="ECO:0000256" key="2">
    <source>
        <dbReference type="ARBA" id="ARBA00022692"/>
    </source>
</evidence>
<evidence type="ECO:0000256" key="4">
    <source>
        <dbReference type="ARBA" id="ARBA00023136"/>
    </source>
</evidence>
<evidence type="ECO:0000256" key="1">
    <source>
        <dbReference type="ARBA" id="ARBA00004141"/>
    </source>
</evidence>
<proteinExistence type="predicted"/>
<comment type="subcellular location">
    <subcellularLocation>
        <location evidence="1">Membrane</location>
        <topology evidence="1">Multi-pass membrane protein</topology>
    </subcellularLocation>
</comment>
<reference evidence="7" key="1">
    <citation type="journal article" date="2019" name="Int. J. Syst. Evol. Microbiol.">
        <title>The Global Catalogue of Microorganisms (GCM) 10K type strain sequencing project: providing services to taxonomists for standard genome sequencing and annotation.</title>
        <authorList>
            <consortium name="The Broad Institute Genomics Platform"/>
            <consortium name="The Broad Institute Genome Sequencing Center for Infectious Disease"/>
            <person name="Wu L."/>
            <person name="Ma J."/>
        </authorList>
    </citation>
    <scope>NUCLEOTIDE SEQUENCE [LARGE SCALE GENOMIC DNA]</scope>
    <source>
        <strain evidence="7">CGMCC 1.3240</strain>
    </source>
</reference>
<dbReference type="EMBL" id="JBHSOW010000015">
    <property type="protein sequence ID" value="MFC5648243.1"/>
    <property type="molecule type" value="Genomic_DNA"/>
</dbReference>
<evidence type="ECO:0000313" key="7">
    <source>
        <dbReference type="Proteomes" id="UP001596047"/>
    </source>
</evidence>
<keyword evidence="2 5" id="KW-0812">Transmembrane</keyword>
<keyword evidence="4 5" id="KW-0472">Membrane</keyword>
<sequence length="137" mass="14930">MKKTLIVYWIFTGLLIALMAVGSIPDILSAADAITLFEHLGYPDYLLPFLGTAKLLGCAAILIPGFPRIKEWAYAGLTIDLTGAMYSSISVGDPASGWIVFFIGYVLIAGSYVYYHKRLKASSLHQSKSTHVTQQAI</sequence>
<name>A0ABW0VSJ0_9BACL</name>
<dbReference type="InterPro" id="IPR016944">
    <property type="entry name" value="UCP030066"/>
</dbReference>
<evidence type="ECO:0000256" key="5">
    <source>
        <dbReference type="SAM" id="Phobius"/>
    </source>
</evidence>
<protein>
    <submittedName>
        <fullName evidence="6">DoxX family protein</fullName>
    </submittedName>
</protein>
<keyword evidence="7" id="KW-1185">Reference proteome</keyword>
<keyword evidence="3 5" id="KW-1133">Transmembrane helix</keyword>
<dbReference type="Pfam" id="PF13564">
    <property type="entry name" value="DoxX_2"/>
    <property type="match status" value="1"/>
</dbReference>
<dbReference type="RefSeq" id="WP_379186698.1">
    <property type="nucleotide sequence ID" value="NZ_JBHSOW010000015.1"/>
</dbReference>
<dbReference type="PIRSF" id="PIRSF030066">
    <property type="entry name" value="UCP030066"/>
    <property type="match status" value="1"/>
</dbReference>
<comment type="caution">
    <text evidence="6">The sequence shown here is derived from an EMBL/GenBank/DDBJ whole genome shotgun (WGS) entry which is preliminary data.</text>
</comment>
<evidence type="ECO:0000313" key="6">
    <source>
        <dbReference type="EMBL" id="MFC5648243.1"/>
    </source>
</evidence>
<feature type="transmembrane region" description="Helical" evidence="5">
    <location>
        <begin position="46"/>
        <end position="65"/>
    </location>
</feature>
<organism evidence="6 7">
    <name type="scientific">Paenibacillus solisilvae</name>
    <dbReference type="NCBI Taxonomy" id="2486751"/>
    <lineage>
        <taxon>Bacteria</taxon>
        <taxon>Bacillati</taxon>
        <taxon>Bacillota</taxon>
        <taxon>Bacilli</taxon>
        <taxon>Bacillales</taxon>
        <taxon>Paenibacillaceae</taxon>
        <taxon>Paenibacillus</taxon>
    </lineage>
</organism>